<name>A0A4U1B1J1_9GAMM</name>
<dbReference type="Proteomes" id="UP000307999">
    <property type="component" value="Unassembled WGS sequence"/>
</dbReference>
<dbReference type="SUPFAM" id="SSF54909">
    <property type="entry name" value="Dimeric alpha+beta barrel"/>
    <property type="match status" value="1"/>
</dbReference>
<dbReference type="RefSeq" id="WP_136737106.1">
    <property type="nucleotide sequence ID" value="NZ_SWDB01000039.1"/>
</dbReference>
<dbReference type="AlphaFoldDB" id="A0A4U1B1J1"/>
<evidence type="ECO:0000259" key="1">
    <source>
        <dbReference type="Pfam" id="PF11695"/>
    </source>
</evidence>
<dbReference type="EMBL" id="SWDB01000039">
    <property type="protein sequence ID" value="TKB43327.1"/>
    <property type="molecule type" value="Genomic_DNA"/>
</dbReference>
<accession>A0A4U1B1J1</accession>
<keyword evidence="3" id="KW-1185">Reference proteome</keyword>
<comment type="caution">
    <text evidence="2">The sequence shown here is derived from an EMBL/GenBank/DDBJ whole genome shotgun (WGS) entry which is preliminary data.</text>
</comment>
<dbReference type="Pfam" id="PF11695">
    <property type="entry name" value="DUF3291"/>
    <property type="match status" value="1"/>
</dbReference>
<dbReference type="InterPro" id="IPR011008">
    <property type="entry name" value="Dimeric_a/b-barrel"/>
</dbReference>
<sequence>MAIAQLNIAKARWPLTDSRMSGFTSHLDQINNIAERSNGFIWRFIDDESNSQTLGVLKDPLMIANLSLWQSLDTLSAFVYHSEHRNFIKNRKQWFVPLPQASLVLWHHNMTQPPLLTEAVAILNLYRRQGNSPKAFTFAYGLQNTK</sequence>
<proteinExistence type="predicted"/>
<feature type="domain" description="DUF3291" evidence="1">
    <location>
        <begin position="3"/>
        <end position="139"/>
    </location>
</feature>
<reference evidence="2 3" key="1">
    <citation type="submission" date="2019-04" db="EMBL/GenBank/DDBJ databases">
        <title>Thalassotalea guangxiensis sp. nov., isolated from sediment of the coastal wetland.</title>
        <authorList>
            <person name="Zheng S."/>
            <person name="Zhang D."/>
        </authorList>
    </citation>
    <scope>NUCLEOTIDE SEQUENCE [LARGE SCALE GENOMIC DNA]</scope>
    <source>
        <strain evidence="2 3">ZS-4</strain>
    </source>
</reference>
<evidence type="ECO:0000313" key="3">
    <source>
        <dbReference type="Proteomes" id="UP000307999"/>
    </source>
</evidence>
<dbReference type="OrthoDB" id="2376237at2"/>
<dbReference type="InterPro" id="IPR021708">
    <property type="entry name" value="DUF3291"/>
</dbReference>
<gene>
    <name evidence="2" type="ORF">E8M12_15120</name>
</gene>
<protein>
    <submittedName>
        <fullName evidence="2">DUF3291 domain-containing protein</fullName>
    </submittedName>
</protein>
<organism evidence="2 3">
    <name type="scientific">Thalassotalea mangrovi</name>
    <dbReference type="NCBI Taxonomy" id="2572245"/>
    <lineage>
        <taxon>Bacteria</taxon>
        <taxon>Pseudomonadati</taxon>
        <taxon>Pseudomonadota</taxon>
        <taxon>Gammaproteobacteria</taxon>
        <taxon>Alteromonadales</taxon>
        <taxon>Colwelliaceae</taxon>
        <taxon>Thalassotalea</taxon>
    </lineage>
</organism>
<evidence type="ECO:0000313" key="2">
    <source>
        <dbReference type="EMBL" id="TKB43327.1"/>
    </source>
</evidence>